<feature type="domain" description="WAC" evidence="6">
    <location>
        <begin position="23"/>
        <end position="132"/>
    </location>
</feature>
<protein>
    <recommendedName>
        <fullName evidence="9">WAC domain-containing protein</fullName>
    </recommendedName>
</protein>
<sequence length="1030" mass="114659">MPLVKRKIVEMAPPPKAKGSDDPEVFYLDATGEIFSDYDAYVKRLTFYNQRFFQCELTGRVNLTFFEAAESEKQESITLHKKFPEPLKGPVLRSVQFKVTGRLDNLVDLVFDRFKDRFFANEAVFVELQGDRYYARIKEVFPPKSVLKTHQDAHSGSGSPAKAGPSNGVKHEDAEAAALASDSALDGEEAGAASAANKATMSTADVIHRLGVDLTLGPAQANALDDPTQYIYRIQLVDDEGSFTGSLMEASADRLSRDRLTFSKTILRKYIRDCVVRDASVGAPWTVKTWLAEKYDIPTRPSDELVQQNESIRDAKLLKRKKLLAEAEESSAKKKAKTSAASKKAEATEAKKSAAAEKKRLADEEKAKEEERLKAERERKKQVKYPIEDLDLDPITPRELKFQVEGELPRRRQRPIPSRGPAALPVPVAVFEEFMVSYYFLVALGKPLSLSVFTLDDYEHALRHSTHEPPCALIAEIHAVLINTIVRDGSHSKDMAPAAIASRAGAREANGSVAPSENGDSVAGPSRAGSAFDEIDGDADGEGDRAANGNGTARDSTVAEILRAARELGRGSEKRLLRVEDGRAGWEAQLAALLARRSSPETCPRLVGILSHLTGIQHPEGHIDGQWIADTYTSVVERYPVLPLEDKIRIINLLCELTVMTKPVKAYFEECEAQVTELRKEKIELGRERKKLAEEREAFEGGQKKDDAKKEEDHAGEAEDGSTAMPVDEEGDEGDDDDDGDSEKDELESSDGDDDDGGGGGGRRGSRLSTADASDSGSDRFRRPYGSSSRQEKLRERAMLREAEEAARAASLAKEREAHRAKLAENKQINAARKRLDDEEAKLWKREEAIEREFRKVLLAPRMIPLGRDRFYARYWWFDGVGSTSLVGGGGSVLYQTGRIFVQGPSREEWGLALGERKKEHLDARKAEEIGPEGDLAVDEWGVYTETEQIDELLSWLRVKGHRENHLKSQLLKFRFYIQGGLRKRNADLQGGWRDQLETRRSSRSKSENAGSRRASYMAWRNAAAERDRK</sequence>
<dbReference type="Pfam" id="PF02791">
    <property type="entry name" value="DDT"/>
    <property type="match status" value="1"/>
</dbReference>
<dbReference type="AlphaFoldDB" id="A0A061H5A6"/>
<keyword evidence="2 3" id="KW-0539">Nucleus</keyword>
<dbReference type="eggNOG" id="KOG1245">
    <property type="taxonomic scope" value="Eukaryota"/>
</dbReference>
<dbReference type="GeneID" id="19318499"/>
<gene>
    <name evidence="7" type="ORF">PFL1_04394</name>
</gene>
<dbReference type="PROSITE" id="PS50827">
    <property type="entry name" value="DDT"/>
    <property type="match status" value="1"/>
</dbReference>
<dbReference type="InterPro" id="IPR013136">
    <property type="entry name" value="WSTF_Acf1_Cbp146"/>
</dbReference>
<dbReference type="Proteomes" id="UP000053664">
    <property type="component" value="Unassembled WGS sequence"/>
</dbReference>
<name>A0A061H5A6_9BASI</name>
<evidence type="ECO:0000259" key="5">
    <source>
        <dbReference type="PROSITE" id="PS50827"/>
    </source>
</evidence>
<evidence type="ECO:0000313" key="8">
    <source>
        <dbReference type="Proteomes" id="UP000053664"/>
    </source>
</evidence>
<dbReference type="InterPro" id="IPR028941">
    <property type="entry name" value="WHIM2_dom"/>
</dbReference>
<evidence type="ECO:0000256" key="4">
    <source>
        <dbReference type="SAM" id="MobiDB-lite"/>
    </source>
</evidence>
<feature type="region of interest" description="Disordered" evidence="4">
    <location>
        <begin position="507"/>
        <end position="553"/>
    </location>
</feature>
<feature type="region of interest" description="Disordered" evidence="4">
    <location>
        <begin position="328"/>
        <end position="378"/>
    </location>
</feature>
<feature type="compositionally biased region" description="Low complexity" evidence="4">
    <location>
        <begin position="155"/>
        <end position="168"/>
    </location>
</feature>
<dbReference type="GO" id="GO:0031509">
    <property type="term" value="P:subtelomeric heterochromatin formation"/>
    <property type="evidence" value="ECO:0007669"/>
    <property type="project" value="TreeGrafter"/>
</dbReference>
<evidence type="ECO:0000256" key="3">
    <source>
        <dbReference type="PROSITE-ProRule" id="PRU00475"/>
    </source>
</evidence>
<feature type="domain" description="DDT" evidence="5">
    <location>
        <begin position="428"/>
        <end position="491"/>
    </location>
</feature>
<dbReference type="Pfam" id="PF15613">
    <property type="entry name" value="WSD"/>
    <property type="match status" value="1"/>
</dbReference>
<comment type="subcellular location">
    <subcellularLocation>
        <location evidence="1 3">Nucleus</location>
    </subcellularLocation>
</comment>
<dbReference type="Pfam" id="PF10537">
    <property type="entry name" value="WAC_Acf1_DNA_bd"/>
    <property type="match status" value="1"/>
</dbReference>
<dbReference type="InterPro" id="IPR018501">
    <property type="entry name" value="DDT_dom"/>
</dbReference>
<reference evidence="7 8" key="1">
    <citation type="journal article" date="2013" name="Plant Cell">
        <title>The transition from a phytopathogenic smut ancestor to an anamorphic biocontrol agent deciphered by comparative whole-genome analysis.</title>
        <authorList>
            <person name="Lefebvre F."/>
            <person name="Joly D.L."/>
            <person name="Labbe C."/>
            <person name="Teichmann B."/>
            <person name="Linning R."/>
            <person name="Belzile F."/>
            <person name="Bakkeren G."/>
            <person name="Belanger R.R."/>
        </authorList>
    </citation>
    <scope>NUCLEOTIDE SEQUENCE [LARGE SCALE GENOMIC DNA]</scope>
    <source>
        <strain evidence="7 8">PF-1</strain>
    </source>
</reference>
<evidence type="ECO:0008006" key="9">
    <source>
        <dbReference type="Google" id="ProtNLM"/>
    </source>
</evidence>
<dbReference type="EMBL" id="KE361636">
    <property type="protein sequence ID" value="EPQ28067.1"/>
    <property type="molecule type" value="Genomic_DNA"/>
</dbReference>
<dbReference type="KEGG" id="pfp:PFL1_04394"/>
<evidence type="ECO:0000256" key="2">
    <source>
        <dbReference type="ARBA" id="ARBA00023242"/>
    </source>
</evidence>
<evidence type="ECO:0000259" key="6">
    <source>
        <dbReference type="PROSITE" id="PS51136"/>
    </source>
</evidence>
<evidence type="ECO:0000256" key="1">
    <source>
        <dbReference type="ARBA" id="ARBA00004123"/>
    </source>
</evidence>
<dbReference type="PROSITE" id="PS51136">
    <property type="entry name" value="WAC"/>
    <property type="match status" value="1"/>
</dbReference>
<dbReference type="GO" id="GO:0000781">
    <property type="term" value="C:chromosome, telomeric region"/>
    <property type="evidence" value="ECO:0007669"/>
    <property type="project" value="GOC"/>
</dbReference>
<accession>A0A061H5A6</accession>
<feature type="compositionally biased region" description="Acidic residues" evidence="4">
    <location>
        <begin position="727"/>
        <end position="757"/>
    </location>
</feature>
<feature type="region of interest" description="Disordered" evidence="4">
    <location>
        <begin position="993"/>
        <end position="1030"/>
    </location>
</feature>
<feature type="compositionally biased region" description="Basic and acidic residues" evidence="4">
    <location>
        <begin position="343"/>
        <end position="378"/>
    </location>
</feature>
<feature type="compositionally biased region" description="Basic and acidic residues" evidence="4">
    <location>
        <begin position="694"/>
        <end position="717"/>
    </location>
</feature>
<dbReference type="OrthoDB" id="332390at2759"/>
<dbReference type="RefSeq" id="XP_007880111.1">
    <property type="nucleotide sequence ID" value="XM_007881920.1"/>
</dbReference>
<feature type="region of interest" description="Disordered" evidence="4">
    <location>
        <begin position="694"/>
        <end position="797"/>
    </location>
</feature>
<dbReference type="PANTHER" id="PTHR32075:SF6">
    <property type="entry name" value="ISWI CHROMATIN-REMODELING COMPLEX SUBUNIT YPL216W-RELATED"/>
    <property type="match status" value="1"/>
</dbReference>
<dbReference type="PANTHER" id="PTHR32075">
    <property type="entry name" value="ISWI CHROMATIN-REMODELING COMPLEX SUBUNIT YPL216W-RELATED"/>
    <property type="match status" value="1"/>
</dbReference>
<feature type="compositionally biased region" description="Polar residues" evidence="4">
    <location>
        <begin position="767"/>
        <end position="776"/>
    </location>
</feature>
<feature type="compositionally biased region" description="Basic and acidic residues" evidence="4">
    <location>
        <begin position="995"/>
        <end position="1007"/>
    </location>
</feature>
<organism evidence="7 8">
    <name type="scientific">Pseudozyma flocculosa PF-1</name>
    <dbReference type="NCBI Taxonomy" id="1277687"/>
    <lineage>
        <taxon>Eukaryota</taxon>
        <taxon>Fungi</taxon>
        <taxon>Dikarya</taxon>
        <taxon>Basidiomycota</taxon>
        <taxon>Ustilaginomycotina</taxon>
        <taxon>Ustilaginomycetes</taxon>
        <taxon>Ustilaginales</taxon>
        <taxon>Ustilaginaceae</taxon>
        <taxon>Pseudozyma</taxon>
    </lineage>
</organism>
<evidence type="ECO:0000313" key="7">
    <source>
        <dbReference type="EMBL" id="EPQ28067.1"/>
    </source>
</evidence>
<feature type="region of interest" description="Disordered" evidence="4">
    <location>
        <begin position="148"/>
        <end position="175"/>
    </location>
</feature>
<dbReference type="GO" id="GO:0005634">
    <property type="term" value="C:nucleus"/>
    <property type="evidence" value="ECO:0007669"/>
    <property type="project" value="UniProtKB-SubCell"/>
</dbReference>
<proteinExistence type="predicted"/>
<dbReference type="GO" id="GO:0000785">
    <property type="term" value="C:chromatin"/>
    <property type="evidence" value="ECO:0007669"/>
    <property type="project" value="UniProtKB-ARBA"/>
</dbReference>
<dbReference type="HOGENOM" id="CLU_002631_1_1_1"/>